<reference evidence="3 4" key="1">
    <citation type="journal article" date="2013" name="Int. J. Syst. Evol. Microbiol.">
        <title>Azospirillum humicireducens sp. nov., a nitrogen-fixing bacterium isolated from a microbial fuel cell.</title>
        <authorList>
            <person name="Zhou S."/>
            <person name="Han L."/>
            <person name="Wang Y."/>
            <person name="Yang G."/>
            <person name="Zhuang L."/>
            <person name="Hu P."/>
        </authorList>
    </citation>
    <scope>NUCLEOTIDE SEQUENCE [LARGE SCALE GENOMIC DNA]</scope>
    <source>
        <strain evidence="3 4">SgZ-5</strain>
    </source>
</reference>
<proteinExistence type="predicted"/>
<keyword evidence="4" id="KW-1185">Reference proteome</keyword>
<dbReference type="InterPro" id="IPR012337">
    <property type="entry name" value="RNaseH-like_sf"/>
</dbReference>
<organism evidence="3 4">
    <name type="scientific">Azospirillum humicireducens</name>
    <dbReference type="NCBI Taxonomy" id="1226968"/>
    <lineage>
        <taxon>Bacteria</taxon>
        <taxon>Pseudomonadati</taxon>
        <taxon>Pseudomonadota</taxon>
        <taxon>Alphaproteobacteria</taxon>
        <taxon>Rhodospirillales</taxon>
        <taxon>Azospirillaceae</taxon>
        <taxon>Azospirillum</taxon>
    </lineage>
</organism>
<dbReference type="NCBIfam" id="NF033540">
    <property type="entry name" value="transpos_IS701"/>
    <property type="match status" value="1"/>
</dbReference>
<dbReference type="RefSeq" id="WP_063635266.1">
    <property type="nucleotide sequence ID" value="NZ_CP015285.1"/>
</dbReference>
<dbReference type="STRING" id="1226968.A6A40_09980"/>
<feature type="region of interest" description="Disordered" evidence="1">
    <location>
        <begin position="407"/>
        <end position="435"/>
    </location>
</feature>
<gene>
    <name evidence="3" type="ORF">A6A40_09980</name>
</gene>
<dbReference type="PANTHER" id="PTHR33627:SF1">
    <property type="entry name" value="TRANSPOSASE"/>
    <property type="match status" value="1"/>
</dbReference>
<dbReference type="InterPro" id="IPR038721">
    <property type="entry name" value="IS701-like_DDE_dom"/>
</dbReference>
<dbReference type="PANTHER" id="PTHR33627">
    <property type="entry name" value="TRANSPOSASE"/>
    <property type="match status" value="1"/>
</dbReference>
<dbReference type="Pfam" id="PF13546">
    <property type="entry name" value="DDE_5"/>
    <property type="match status" value="1"/>
</dbReference>
<feature type="domain" description="Transposase IS701-like DDE" evidence="2">
    <location>
        <begin position="21"/>
        <end position="294"/>
    </location>
</feature>
<name>A0A160JGV8_9PROT</name>
<dbReference type="SUPFAM" id="SSF53098">
    <property type="entry name" value="Ribonuclease H-like"/>
    <property type="match status" value="1"/>
</dbReference>
<evidence type="ECO:0000259" key="2">
    <source>
        <dbReference type="Pfam" id="PF13546"/>
    </source>
</evidence>
<evidence type="ECO:0000313" key="3">
    <source>
        <dbReference type="EMBL" id="ANC92200.1"/>
    </source>
</evidence>
<dbReference type="OrthoDB" id="583339at2"/>
<protein>
    <submittedName>
        <fullName evidence="3">IS701 family transposase</fullName>
    </submittedName>
</protein>
<dbReference type="AlphaFoldDB" id="A0A160JGV8"/>
<dbReference type="Proteomes" id="UP000077405">
    <property type="component" value="Chromosome"/>
</dbReference>
<evidence type="ECO:0000256" key="1">
    <source>
        <dbReference type="SAM" id="MobiDB-lite"/>
    </source>
</evidence>
<accession>A0A160JGV8</accession>
<dbReference type="KEGG" id="ahu:A6A40_09980"/>
<dbReference type="EMBL" id="CP015285">
    <property type="protein sequence ID" value="ANC92200.1"/>
    <property type="molecule type" value="Genomic_DNA"/>
</dbReference>
<dbReference type="InterPro" id="IPR039365">
    <property type="entry name" value="IS701-like"/>
</dbReference>
<sequence>MDPLGTAGGIESRFAAYVDRLSPALGHADRAAPFRAYCTGLILPGDRKSVEPMAARVEPGRVGAAHQSLHHFVAKAAWEDAAVLAGVRDLVLPALLERGPVRAWIIDDTGMPKKGRHSVGVTRQYCGQIGKQDNCQVAVSLSLATDYASLPVAFRLYLPETWAGDAERRVRTGVPDGVLFQTKPAIALDQIRTAMAAGLPPGVVLMDAGYGNDTALREGVTALGLTYVAGVQSSLTVWPPGVEPLPPKPWSGKGRPPKLLRRAPGHEPISVKALAEGLAPEAWRSVTWREGTNAPLASRFAAVRVHAAHRDEERAVRRPEEWLLIEWPEDEEKPTKYWLSTLPETMSLDALVETAKLRWRIERDYLELKQELGLGHYEGRGWRGFHHHATLCIAAYGFLIRERAAIPPSGPPPSGRLQAPDLPESFRPRGAAAPP</sequence>
<evidence type="ECO:0000313" key="4">
    <source>
        <dbReference type="Proteomes" id="UP000077405"/>
    </source>
</evidence>